<feature type="repeat" description="WD" evidence="3">
    <location>
        <begin position="227"/>
        <end position="268"/>
    </location>
</feature>
<dbReference type="InterPro" id="IPR015943">
    <property type="entry name" value="WD40/YVTN_repeat-like_dom_sf"/>
</dbReference>
<sequence>MLGDPTHLWGHSEPIWAVTFSPDNRILATGSQDTAVCLWDVKTGECVATLKGHEHGIFSLCFSPDGQYLASASQDKTSRIWSMLTNEEPRILDDHDGAVSSVVYSPCGQFIATASWDKTVKMWDATDCTVLETLTGHSACVQTVAFDPDGKWLATASQDRTAKLWELADAFGDPLSATTCVHTLAGHTDYVLSAAFSSGPTRLLATASYDTTARVWDVETGACLIVFDDHDNWLCSVAFYPDGTLLATTSLDKTTRLWDVSTRRCVHTITGHTDGVRSVAFSPDGKHIATGSQDKSVQVFTLAEAPATEDSSAAYDRPTTAVTSRRQHQRGSDAGQRSACWPEQQHEEDDDEEEEEEEELDSPSVQDQEDLADTAFQEKEERHARHYEASPRPTTNHGNRDPMLATPMSWASRQQPSPSVSLGGAADTPISGSAELHNQTHSLIVNEIDRHIMRLDNQFKSSAEYSQRAMQSQTEFWQREHHELARKLDAMQLTIQRLQQDLDCRKAPQNTASVENIKLWIVCMFAVMVFAIGLEVGRFLH</sequence>
<dbReference type="SUPFAM" id="SSF50978">
    <property type="entry name" value="WD40 repeat-like"/>
    <property type="match status" value="1"/>
</dbReference>
<dbReference type="InterPro" id="IPR001680">
    <property type="entry name" value="WD40_rpt"/>
</dbReference>
<dbReference type="PROSITE" id="PS50294">
    <property type="entry name" value="WD_REPEATS_REGION"/>
    <property type="match status" value="7"/>
</dbReference>
<keyword evidence="6" id="KW-1185">Reference proteome</keyword>
<dbReference type="PROSITE" id="PS00678">
    <property type="entry name" value="WD_REPEATS_1"/>
    <property type="match status" value="4"/>
</dbReference>
<dbReference type="InterPro" id="IPR050349">
    <property type="entry name" value="WD_LIS1/nudF_dynein_reg"/>
</dbReference>
<organism evidence="5 6">
    <name type="scientific">Cymbomonas tetramitiformis</name>
    <dbReference type="NCBI Taxonomy" id="36881"/>
    <lineage>
        <taxon>Eukaryota</taxon>
        <taxon>Viridiplantae</taxon>
        <taxon>Chlorophyta</taxon>
        <taxon>Pyramimonadophyceae</taxon>
        <taxon>Pyramimonadales</taxon>
        <taxon>Pyramimonadaceae</taxon>
        <taxon>Cymbomonas</taxon>
    </lineage>
</organism>
<dbReference type="Pfam" id="PF00400">
    <property type="entry name" value="WD40"/>
    <property type="match status" value="7"/>
</dbReference>
<dbReference type="AlphaFoldDB" id="A0AAE0H1V2"/>
<reference evidence="5 6" key="1">
    <citation type="journal article" date="2015" name="Genome Biol. Evol.">
        <title>Comparative Genomics of a Bacterivorous Green Alga Reveals Evolutionary Causalities and Consequences of Phago-Mixotrophic Mode of Nutrition.</title>
        <authorList>
            <person name="Burns J.A."/>
            <person name="Paasch A."/>
            <person name="Narechania A."/>
            <person name="Kim E."/>
        </authorList>
    </citation>
    <scope>NUCLEOTIDE SEQUENCE [LARGE SCALE GENOMIC DNA]</scope>
    <source>
        <strain evidence="5 6">PLY_AMNH</strain>
    </source>
</reference>
<dbReference type="SMART" id="SM00320">
    <property type="entry name" value="WD40"/>
    <property type="match status" value="7"/>
</dbReference>
<accession>A0AAE0H1V2</accession>
<evidence type="ECO:0000256" key="1">
    <source>
        <dbReference type="ARBA" id="ARBA00022574"/>
    </source>
</evidence>
<feature type="compositionally biased region" description="Polar residues" evidence="4">
    <location>
        <begin position="409"/>
        <end position="420"/>
    </location>
</feature>
<dbReference type="Gene3D" id="2.130.10.10">
    <property type="entry name" value="YVTN repeat-like/Quinoprotein amine dehydrogenase"/>
    <property type="match status" value="3"/>
</dbReference>
<dbReference type="PRINTS" id="PR00320">
    <property type="entry name" value="GPROTEINBRPT"/>
</dbReference>
<proteinExistence type="predicted"/>
<feature type="repeat" description="WD" evidence="3">
    <location>
        <begin position="8"/>
        <end position="49"/>
    </location>
</feature>
<gene>
    <name evidence="5" type="ORF">CYMTET_4165</name>
</gene>
<dbReference type="InterPro" id="IPR019775">
    <property type="entry name" value="WD40_repeat_CS"/>
</dbReference>
<dbReference type="EMBL" id="LGRX02000507">
    <property type="protein sequence ID" value="KAK3288357.1"/>
    <property type="molecule type" value="Genomic_DNA"/>
</dbReference>
<dbReference type="CDD" id="cd00200">
    <property type="entry name" value="WD40"/>
    <property type="match status" value="1"/>
</dbReference>
<feature type="repeat" description="WD" evidence="3">
    <location>
        <begin position="134"/>
        <end position="167"/>
    </location>
</feature>
<feature type="region of interest" description="Disordered" evidence="4">
    <location>
        <begin position="307"/>
        <end position="369"/>
    </location>
</feature>
<feature type="repeat" description="WD" evidence="3">
    <location>
        <begin position="50"/>
        <end position="91"/>
    </location>
</feature>
<evidence type="ECO:0000256" key="2">
    <source>
        <dbReference type="ARBA" id="ARBA00022737"/>
    </source>
</evidence>
<protein>
    <recommendedName>
        <fullName evidence="7">WD40 repeat-like protein</fullName>
    </recommendedName>
</protein>
<dbReference type="InterPro" id="IPR036322">
    <property type="entry name" value="WD40_repeat_dom_sf"/>
</dbReference>
<evidence type="ECO:0000256" key="3">
    <source>
        <dbReference type="PROSITE-ProRule" id="PRU00221"/>
    </source>
</evidence>
<dbReference type="InterPro" id="IPR020472">
    <property type="entry name" value="WD40_PAC1"/>
</dbReference>
<feature type="repeat" description="WD" evidence="3">
    <location>
        <begin position="92"/>
        <end position="133"/>
    </location>
</feature>
<dbReference type="PANTHER" id="PTHR44129">
    <property type="entry name" value="WD REPEAT-CONTAINING PROTEIN POP1"/>
    <property type="match status" value="1"/>
</dbReference>
<evidence type="ECO:0000256" key="4">
    <source>
        <dbReference type="SAM" id="MobiDB-lite"/>
    </source>
</evidence>
<evidence type="ECO:0008006" key="7">
    <source>
        <dbReference type="Google" id="ProtNLM"/>
    </source>
</evidence>
<evidence type="ECO:0000313" key="6">
    <source>
        <dbReference type="Proteomes" id="UP001190700"/>
    </source>
</evidence>
<comment type="caution">
    <text evidence="5">The sequence shown here is derived from an EMBL/GenBank/DDBJ whole genome shotgun (WGS) entry which is preliminary data.</text>
</comment>
<keyword evidence="2" id="KW-0677">Repeat</keyword>
<evidence type="ECO:0000313" key="5">
    <source>
        <dbReference type="EMBL" id="KAK3288357.1"/>
    </source>
</evidence>
<feature type="compositionally biased region" description="Acidic residues" evidence="4">
    <location>
        <begin position="346"/>
        <end position="369"/>
    </location>
</feature>
<keyword evidence="1 3" id="KW-0853">WD repeat</keyword>
<dbReference type="PROSITE" id="PS50082">
    <property type="entry name" value="WD_REPEATS_2"/>
    <property type="match status" value="7"/>
</dbReference>
<feature type="repeat" description="WD" evidence="3">
    <location>
        <begin position="269"/>
        <end position="310"/>
    </location>
</feature>
<feature type="region of interest" description="Disordered" evidence="4">
    <location>
        <begin position="381"/>
        <end position="433"/>
    </location>
</feature>
<name>A0AAE0H1V2_9CHLO</name>
<feature type="repeat" description="WD" evidence="3">
    <location>
        <begin position="184"/>
        <end position="226"/>
    </location>
</feature>
<dbReference type="Proteomes" id="UP001190700">
    <property type="component" value="Unassembled WGS sequence"/>
</dbReference>